<organism evidence="1 2">
    <name type="scientific">Falsibacillus pallidus</name>
    <dbReference type="NCBI Taxonomy" id="493781"/>
    <lineage>
        <taxon>Bacteria</taxon>
        <taxon>Bacillati</taxon>
        <taxon>Bacillota</taxon>
        <taxon>Bacilli</taxon>
        <taxon>Bacillales</taxon>
        <taxon>Bacillaceae</taxon>
        <taxon>Falsibacillus</taxon>
    </lineage>
</organism>
<dbReference type="AlphaFoldDB" id="A0A370GVQ2"/>
<comment type="caution">
    <text evidence="1">The sequence shown here is derived from an EMBL/GenBank/DDBJ whole genome shotgun (WGS) entry which is preliminary data.</text>
</comment>
<proteinExistence type="predicted"/>
<dbReference type="EMBL" id="QQAY01000001">
    <property type="protein sequence ID" value="RDI47742.1"/>
    <property type="molecule type" value="Genomic_DNA"/>
</dbReference>
<evidence type="ECO:0000313" key="2">
    <source>
        <dbReference type="Proteomes" id="UP000255326"/>
    </source>
</evidence>
<reference evidence="1 2" key="1">
    <citation type="submission" date="2018-07" db="EMBL/GenBank/DDBJ databases">
        <title>Genomic Encyclopedia of Type Strains, Phase IV (KMG-IV): sequencing the most valuable type-strain genomes for metagenomic binning, comparative biology and taxonomic classification.</title>
        <authorList>
            <person name="Goeker M."/>
        </authorList>
    </citation>
    <scope>NUCLEOTIDE SEQUENCE [LARGE SCALE GENOMIC DNA]</scope>
    <source>
        <strain evidence="1 2">DSM 25281</strain>
    </source>
</reference>
<sequence>MQKKTKVYGTSVKPVQAVQPKKKGCGCGKKK</sequence>
<keyword evidence="2" id="KW-1185">Reference proteome</keyword>
<gene>
    <name evidence="1" type="ORF">DFR59_101405</name>
</gene>
<protein>
    <submittedName>
        <fullName evidence="1">Uncharacterized protein</fullName>
    </submittedName>
</protein>
<dbReference type="Proteomes" id="UP000255326">
    <property type="component" value="Unassembled WGS sequence"/>
</dbReference>
<evidence type="ECO:0000313" key="1">
    <source>
        <dbReference type="EMBL" id="RDI47742.1"/>
    </source>
</evidence>
<accession>A0A370GVQ2</accession>
<name>A0A370GVQ2_9BACI</name>